<protein>
    <submittedName>
        <fullName evidence="1">Uncharacterized protein</fullName>
    </submittedName>
</protein>
<keyword evidence="2" id="KW-1185">Reference proteome</keyword>
<accession>A0A0B2V287</accession>
<gene>
    <name evidence="1" type="ORF">Tcan_07621</name>
</gene>
<organism evidence="1 2">
    <name type="scientific">Toxocara canis</name>
    <name type="common">Canine roundworm</name>
    <dbReference type="NCBI Taxonomy" id="6265"/>
    <lineage>
        <taxon>Eukaryota</taxon>
        <taxon>Metazoa</taxon>
        <taxon>Ecdysozoa</taxon>
        <taxon>Nematoda</taxon>
        <taxon>Chromadorea</taxon>
        <taxon>Rhabditida</taxon>
        <taxon>Spirurina</taxon>
        <taxon>Ascaridomorpha</taxon>
        <taxon>Ascaridoidea</taxon>
        <taxon>Toxocaridae</taxon>
        <taxon>Toxocara</taxon>
    </lineage>
</organism>
<reference evidence="1 2" key="1">
    <citation type="submission" date="2014-11" db="EMBL/GenBank/DDBJ databases">
        <title>Genetic blueprint of the zoonotic pathogen Toxocara canis.</title>
        <authorList>
            <person name="Zhu X.-Q."/>
            <person name="Korhonen P.K."/>
            <person name="Cai H."/>
            <person name="Young N.D."/>
            <person name="Nejsum P."/>
            <person name="von Samson-Himmelstjerna G."/>
            <person name="Boag P.R."/>
            <person name="Tan P."/>
            <person name="Li Q."/>
            <person name="Min J."/>
            <person name="Yang Y."/>
            <person name="Wang X."/>
            <person name="Fang X."/>
            <person name="Hall R.S."/>
            <person name="Hofmann A."/>
            <person name="Sternberg P.W."/>
            <person name="Jex A.R."/>
            <person name="Gasser R.B."/>
        </authorList>
    </citation>
    <scope>NUCLEOTIDE SEQUENCE [LARGE SCALE GENOMIC DNA]</scope>
    <source>
        <strain evidence="1">PN_DK_2014</strain>
    </source>
</reference>
<proteinExistence type="predicted"/>
<evidence type="ECO:0000313" key="2">
    <source>
        <dbReference type="Proteomes" id="UP000031036"/>
    </source>
</evidence>
<dbReference type="STRING" id="6265.A0A0B2V287"/>
<sequence length="1624" mass="183746">MGIIEEVTNAKPAGPRNLENNFGLCVGRLKTSLRRLQKNPELLCAYQKTFDEQLKMGIIEEVTNAKPAGPRNLENNFGLCVGRLKTSLRRLQKNPELLCAYQKTFDEQLKMGIIEEVTNAKPAGPRNLENNFGLCVGRLKTSLRRLQKNPELLCAYQKTFDEQLKMGIIEEVTNAKPAGPRNLENNFGLCVGRLKTSLRRLQKNPELLCAYQKTFDEQLKMGIIEEVTNAKPAGPRNLENNFGLCVGRLKTSLRRLQKNPELLCAYQKTFDEQLKMGIIEEVTNAKPAGPRNLENNFGLCVGRLKTSLRRLQKNPELLCAYQKTFDEQLKMGIIEEVTNAKPAGPRNLENNFGLCVGRLKTSLRRLQKNPELLCAYQKTFDEQLKMGIIEEVTNAKPAGPRNLENNFGLCVGRLKTSLRRLQKNPELLCAYQKTFDEQLKMGIIEEVTNAKPAGPRNLENNFGLCVGRLKTSLRRLQKNPELLCAYQKTFDEQLKMGIIEEVTNAKPAGPRNLENNFGLCVGRLKTSLRRLQKNPELLCAYQKTFDEQLKMGIIEEVTNAKPAGPRNLENNFGLCVGRLKTSLRRLQKNPELLCAYQKTFDEQLKMGIIEEVTNAKPAGPRNLENNFGLCVGRLKTSLRRLQKNPELLCAYQKTFDEQLKMGIIEEVTNAKPAGPRNLENNFGLCVGRLKTSLRRLQKNPELLCAYQKTFDEQLKMGIIEEVTNAKPAGPRNLENNFGLCVGRLKTSLRRLQKNPELLCAYQKTFDEQLKMGIIEEVTNAKPAGPRNLENNFGLCVGRLKTSLRRLQKNPELLCAYQKTFDEQLKMGIIEEVTNAKPAGPRNLENNFGLCVGRLKTSLRRLQKNPELLCAYQKTFDEQLKMGIIEEVTNAKPAGPRNLENNFGLCVGRLKTSLRRLQKNPELLCAYQKTFDEQLKMGIIEEVTNAKPAGPRNLENNFGLCVGRLKTSLRRLQKNPELLCAYQKTFDEQLKMGIIEEVTNAKPAGPRNLENNFGLCVGRLKTSLRRLQKNPELLCAYQKTFDEQLKMGIIEEVTNAKPAGPRNLENNFGLCVGRLKTSLRRLQKNPELLCAYQKTFDEQLKMGIIEEVTNAKPAGPRNLENNFGLCVGRLKTSLRRLQKNPELLCAYQKTFDEQLKMGIIEEVTNAKPAGPRNLENNFGLCVGRLKTSLRRLQKNPELLCAYQKTFDEQLKMGIIEEVTNAKPAGPRNLENNFGLCVGRLKTSLRRLQKNPELLCAYQKTFDEQLKMGIIEEVTNAKPAGPRNLENNFGLCVGRLKTSLRRLQKNPELLCAYQKTFDEQLKMGIIEEVTNAKPAGPRNLENNFGLCVGRLKTSLRRLQKNPELLCAYQKTFDEQLKMGIIEEVTNAKPAGPRNLENNFGLCVGRLKTSLRRLQKNPELLCAYQKTFDEQLKMGIIEEVTNAKPAGPRNLENNFGLCVGRLKTSLRRLQKNPELLCAYQKTFDEQLKMGIIEEVTNAKPAGPRNLENNFGLCVGRLKTSLRRLQKNPELLCAYQKTFDEQLKMGIIEEVTNAKPAGPRNLENNFGLCVGRLKTSLRRLQKNPELLCAYQKTFDEQLKMGIIEEVTNAKPAGPRNLENNFGLCVGRP</sequence>
<dbReference type="EMBL" id="JPKZ01002658">
    <property type="protein sequence ID" value="KHN75572.1"/>
    <property type="molecule type" value="Genomic_DNA"/>
</dbReference>
<dbReference type="OMA" id="FGLCVGR"/>
<evidence type="ECO:0000313" key="1">
    <source>
        <dbReference type="EMBL" id="KHN75572.1"/>
    </source>
</evidence>
<name>A0A0B2V287_TOXCA</name>
<comment type="caution">
    <text evidence="1">The sequence shown here is derived from an EMBL/GenBank/DDBJ whole genome shotgun (WGS) entry which is preliminary data.</text>
</comment>
<dbReference type="Proteomes" id="UP000031036">
    <property type="component" value="Unassembled WGS sequence"/>
</dbReference>